<dbReference type="PRINTS" id="PR00320">
    <property type="entry name" value="GPROTEINBRPT"/>
</dbReference>
<keyword evidence="3" id="KW-0677">Repeat</keyword>
<dbReference type="Gene3D" id="1.10.238.10">
    <property type="entry name" value="EF-hand"/>
    <property type="match status" value="1"/>
</dbReference>
<dbReference type="InterPro" id="IPR036322">
    <property type="entry name" value="WD40_repeat_dom_sf"/>
</dbReference>
<feature type="repeat" description="WD" evidence="4">
    <location>
        <begin position="498"/>
        <end position="532"/>
    </location>
</feature>
<dbReference type="EMBL" id="GL451666">
    <property type="protein sequence ID" value="EFN78803.1"/>
    <property type="molecule type" value="Genomic_DNA"/>
</dbReference>
<name>E2BZS4_HARSA</name>
<dbReference type="SUPFAM" id="SSF50978">
    <property type="entry name" value="WD40 repeat-like"/>
    <property type="match status" value="2"/>
</dbReference>
<evidence type="ECO:0000313" key="6">
    <source>
        <dbReference type="EMBL" id="EFN78803.1"/>
    </source>
</evidence>
<keyword evidence="2 4" id="KW-0853">WD repeat</keyword>
<dbReference type="SUPFAM" id="SSF47473">
    <property type="entry name" value="EF-hand"/>
    <property type="match status" value="1"/>
</dbReference>
<dbReference type="InterPro" id="IPR001680">
    <property type="entry name" value="WD40_rpt"/>
</dbReference>
<dbReference type="Pfam" id="PF00400">
    <property type="entry name" value="WD40"/>
    <property type="match status" value="4"/>
</dbReference>
<dbReference type="AlphaFoldDB" id="E2BZS4"/>
<evidence type="ECO:0000256" key="3">
    <source>
        <dbReference type="ARBA" id="ARBA00022737"/>
    </source>
</evidence>
<accession>E2BZS4</accession>
<dbReference type="Pfam" id="PF13833">
    <property type="entry name" value="EF-hand_8"/>
    <property type="match status" value="1"/>
</dbReference>
<dbReference type="InParanoid" id="E2BZS4"/>
<dbReference type="PROSITE" id="PS50294">
    <property type="entry name" value="WD_REPEATS_REGION"/>
    <property type="match status" value="2"/>
</dbReference>
<dbReference type="PROSITE" id="PS50222">
    <property type="entry name" value="EF_HAND_2"/>
    <property type="match status" value="1"/>
</dbReference>
<feature type="repeat" description="WD" evidence="4">
    <location>
        <begin position="799"/>
        <end position="831"/>
    </location>
</feature>
<dbReference type="InterPro" id="IPR002048">
    <property type="entry name" value="EF_hand_dom"/>
</dbReference>
<dbReference type="InterPro" id="IPR011992">
    <property type="entry name" value="EF-hand-dom_pair"/>
</dbReference>
<evidence type="ECO:0000256" key="1">
    <source>
        <dbReference type="ARBA" id="ARBA00014901"/>
    </source>
</evidence>
<dbReference type="InterPro" id="IPR051242">
    <property type="entry name" value="WD-EF-hand_domain"/>
</dbReference>
<proteinExistence type="predicted"/>
<keyword evidence="7" id="KW-1185">Reference proteome</keyword>
<dbReference type="PROSITE" id="PS00678">
    <property type="entry name" value="WD_REPEATS_1"/>
    <property type="match status" value="2"/>
</dbReference>
<feature type="domain" description="EF-hand" evidence="5">
    <location>
        <begin position="18"/>
        <end position="53"/>
    </location>
</feature>
<evidence type="ECO:0000313" key="7">
    <source>
        <dbReference type="Proteomes" id="UP000008237"/>
    </source>
</evidence>
<dbReference type="InterPro" id="IPR015943">
    <property type="entry name" value="WD40/YVTN_repeat-like_dom_sf"/>
</dbReference>
<protein>
    <recommendedName>
        <fullName evidence="1">WD repeat-containing protein on Y chromosome</fullName>
    </recommendedName>
</protein>
<feature type="repeat" description="WD" evidence="4">
    <location>
        <begin position="377"/>
        <end position="418"/>
    </location>
</feature>
<dbReference type="Gene3D" id="2.130.10.10">
    <property type="entry name" value="YVTN repeat-like/Quinoprotein amine dehydrogenase"/>
    <property type="match status" value="2"/>
</dbReference>
<dbReference type="InterPro" id="IPR019775">
    <property type="entry name" value="WD40_repeat_CS"/>
</dbReference>
<dbReference type="GO" id="GO:0005509">
    <property type="term" value="F:calcium ion binding"/>
    <property type="evidence" value="ECO:0007669"/>
    <property type="project" value="InterPro"/>
</dbReference>
<dbReference type="PANTHER" id="PTHR44324">
    <property type="entry name" value="WD40 REPEAT DOMAIN 95"/>
    <property type="match status" value="1"/>
</dbReference>
<dbReference type="InterPro" id="IPR020472">
    <property type="entry name" value="WD40_PAC1"/>
</dbReference>
<dbReference type="OrthoDB" id="5980302at2759"/>
<sequence>MDCFQLHVAFREILEIEMSQDEFQILFKKIDVKRDGKVTWDEFISYLLIEFQVQDISRKLRMLEVPLTSLPKLLRTRHRTAVCRIAFCPEVLPVSVRTAVCKLVDPLGQKHEFPKRLLPDRQQRRNNQLLVVRSRIRAHRAIQESLVSRHRDSMPRPDSLPAHDIFLAAFLKVQTTAITDMIVMPDIQVVCTSSTECDLRFYDVAAKKFDLRILIASLESAVVCMHYYFSTNVNELSYITLGDTSGSVMIMAFSSIDRGPFKQYTERDSTILRYDEVIRGELSGLHVMEFKSIHSNWTSQVAYHGSLRAFISSSQCDECSLCVCDLTGTWRRYHFKVLMGISCFALCEESHTLVTGGPDCMLRIWNPFVPKKANAVLSGHRTTICALVILDAGKRLYSLSKDRCIKVWDVPSHNCIQTYNKLPSELSEHTPMTLVFNTLTRTMIIASVMIAILVCEPIVSTGLDSRIIVWDPWLGRYLQMMTSAHSVVRYGQHVDIEITAACFDDTEQFLLTGARDGSLKMWNFNTGTCIRHATMDYQCEVTNVAWFEHRILCSGWNKQVIEMAATESDVRKKWGTGHTDDILCSALRFPHILATGTYNGELILWRLETGQHFRKYQVTDVDRRYIKATGTSALSKVGKSSKFDRSTVDRPAKELTPCAHQESALNIVRVVAVRAMIFLIARELAPNVGTLFVALDSGLVQVWTHHPAAGFLGAFSVIHTVGDCATSLATDLDNNFLVTGHSIGYIKVWLLSNYMRPNPPKVSMPQLRLQFPFLWRDTIDGRAKRAVRGQALPLLLSSVRAHTRGITTLQMISSVRIIVSGSADCTVRLWSYDGRYISTLGTFRDWSPILPTVPVSRYFEDYRIPADIKGTASSTTMKVLCGGMRQMQVQVEAEDVEVSKEILENERQLLYGKTLDLLTLKVYYESKAPSITYREYLKLDNTLPYIPIYTHLPVYPLTSVEAQRTLLLGQKMELTKKVYLRRAMKPLHSIVTNRGRDTFAKATLSQR</sequence>
<dbReference type="STRING" id="610380.E2BZS4"/>
<dbReference type="PROSITE" id="PS50082">
    <property type="entry name" value="WD_REPEATS_2"/>
    <property type="match status" value="3"/>
</dbReference>
<organism evidence="7">
    <name type="scientific">Harpegnathos saltator</name>
    <name type="common">Jerdon's jumping ant</name>
    <dbReference type="NCBI Taxonomy" id="610380"/>
    <lineage>
        <taxon>Eukaryota</taxon>
        <taxon>Metazoa</taxon>
        <taxon>Ecdysozoa</taxon>
        <taxon>Arthropoda</taxon>
        <taxon>Hexapoda</taxon>
        <taxon>Insecta</taxon>
        <taxon>Pterygota</taxon>
        <taxon>Neoptera</taxon>
        <taxon>Endopterygota</taxon>
        <taxon>Hymenoptera</taxon>
        <taxon>Apocrita</taxon>
        <taxon>Aculeata</taxon>
        <taxon>Formicoidea</taxon>
        <taxon>Formicidae</taxon>
        <taxon>Ponerinae</taxon>
        <taxon>Ponerini</taxon>
        <taxon>Harpegnathos</taxon>
    </lineage>
</organism>
<dbReference type="PANTHER" id="PTHR44324:SF6">
    <property type="entry name" value="EF-HAND CALCIUM BINDING DOMAIN 8"/>
    <property type="match status" value="1"/>
</dbReference>
<gene>
    <name evidence="6" type="ORF">EAI_14358</name>
</gene>
<evidence type="ECO:0000256" key="2">
    <source>
        <dbReference type="ARBA" id="ARBA00022574"/>
    </source>
</evidence>
<dbReference type="Proteomes" id="UP000008237">
    <property type="component" value="Unassembled WGS sequence"/>
</dbReference>
<dbReference type="OMA" id="MQPGKIH"/>
<evidence type="ECO:0000259" key="5">
    <source>
        <dbReference type="PROSITE" id="PS50222"/>
    </source>
</evidence>
<reference evidence="6 7" key="1">
    <citation type="journal article" date="2010" name="Science">
        <title>Genomic comparison of the ants Camponotus floridanus and Harpegnathos saltator.</title>
        <authorList>
            <person name="Bonasio R."/>
            <person name="Zhang G."/>
            <person name="Ye C."/>
            <person name="Mutti N.S."/>
            <person name="Fang X."/>
            <person name="Qin N."/>
            <person name="Donahue G."/>
            <person name="Yang P."/>
            <person name="Li Q."/>
            <person name="Li C."/>
            <person name="Zhang P."/>
            <person name="Huang Z."/>
            <person name="Berger S.L."/>
            <person name="Reinberg D."/>
            <person name="Wang J."/>
            <person name="Liebig J."/>
        </authorList>
    </citation>
    <scope>NUCLEOTIDE SEQUENCE [LARGE SCALE GENOMIC DNA]</scope>
    <source>
        <strain evidence="6 7">R22 G/1</strain>
    </source>
</reference>
<dbReference type="SUPFAM" id="SSF117289">
    <property type="entry name" value="Nucleoporin domain"/>
    <property type="match status" value="1"/>
</dbReference>
<dbReference type="SMART" id="SM00320">
    <property type="entry name" value="WD40"/>
    <property type="match status" value="7"/>
</dbReference>
<evidence type="ECO:0000256" key="4">
    <source>
        <dbReference type="PROSITE-ProRule" id="PRU00221"/>
    </source>
</evidence>